<dbReference type="AlphaFoldDB" id="A0A1H5MWD7"/>
<dbReference type="InterPro" id="IPR003616">
    <property type="entry name" value="Post-SET_dom"/>
</dbReference>
<dbReference type="GO" id="GO:0016740">
    <property type="term" value="F:transferase activity"/>
    <property type="evidence" value="ECO:0007669"/>
    <property type="project" value="UniProtKB-KW"/>
</dbReference>
<dbReference type="SUPFAM" id="SSF82199">
    <property type="entry name" value="SET domain"/>
    <property type="match status" value="1"/>
</dbReference>
<protein>
    <recommendedName>
        <fullName evidence="2">Post-SET domain-containing protein</fullName>
    </recommendedName>
</protein>
<sequence>MCCRADRMSADGGRSTPPTRIVMRAHADQGIPPPSNGIYPFPELPLRLGFPSINDFKTIHNARGEAIGVAALRDFPRLSRMCRVSGHLLPYRCRYTRQLAPGIHVHDPLFCGLLSHACDPNAFLDMSELWLWALKDINKGDRLMIDLAATEDKLQRQFACRCSCPGCRGWITGYDELPNANGQLFLQNRRRRRPG</sequence>
<accession>A0A1H5MWD7</accession>
<name>A0A1H5MWD7_9PSED</name>
<keyword evidence="1" id="KW-0808">Transferase</keyword>
<evidence type="ECO:0000313" key="4">
    <source>
        <dbReference type="Proteomes" id="UP000198985"/>
    </source>
</evidence>
<evidence type="ECO:0000256" key="1">
    <source>
        <dbReference type="ARBA" id="ARBA00022679"/>
    </source>
</evidence>
<gene>
    <name evidence="3" type="ORF">SAMN04490194_5200</name>
</gene>
<dbReference type="EMBL" id="FNTY01000002">
    <property type="protein sequence ID" value="SEE93603.1"/>
    <property type="molecule type" value="Genomic_DNA"/>
</dbReference>
<dbReference type="Proteomes" id="UP000198985">
    <property type="component" value="Unassembled WGS sequence"/>
</dbReference>
<dbReference type="Gene3D" id="2.170.270.10">
    <property type="entry name" value="SET domain"/>
    <property type="match status" value="1"/>
</dbReference>
<feature type="domain" description="Post-SET" evidence="2">
    <location>
        <begin position="156"/>
        <end position="172"/>
    </location>
</feature>
<evidence type="ECO:0000313" key="3">
    <source>
        <dbReference type="EMBL" id="SEE93603.1"/>
    </source>
</evidence>
<dbReference type="PROSITE" id="PS50868">
    <property type="entry name" value="POST_SET"/>
    <property type="match status" value="1"/>
</dbReference>
<evidence type="ECO:0000259" key="2">
    <source>
        <dbReference type="PROSITE" id="PS50868"/>
    </source>
</evidence>
<organism evidence="3 4">
    <name type="scientific">Pseudomonas migulae</name>
    <dbReference type="NCBI Taxonomy" id="78543"/>
    <lineage>
        <taxon>Bacteria</taxon>
        <taxon>Pseudomonadati</taxon>
        <taxon>Pseudomonadota</taxon>
        <taxon>Gammaproteobacteria</taxon>
        <taxon>Pseudomonadales</taxon>
        <taxon>Pseudomonadaceae</taxon>
        <taxon>Pseudomonas</taxon>
    </lineage>
</organism>
<dbReference type="InterPro" id="IPR046341">
    <property type="entry name" value="SET_dom_sf"/>
</dbReference>
<proteinExistence type="predicted"/>
<reference evidence="3 4" key="1">
    <citation type="submission" date="2016-10" db="EMBL/GenBank/DDBJ databases">
        <authorList>
            <person name="de Groot N.N."/>
        </authorList>
    </citation>
    <scope>NUCLEOTIDE SEQUENCE [LARGE SCALE GENOMIC DNA]</scope>
    <source>
        <strain evidence="3 4">BS3662</strain>
    </source>
</reference>